<dbReference type="InterPro" id="IPR037231">
    <property type="entry name" value="NAP-like_sf"/>
</dbReference>
<proteinExistence type="inferred from homology"/>
<name>A0A177BB55_9BILA</name>
<dbReference type="Pfam" id="PF00956">
    <property type="entry name" value="NAP"/>
    <property type="match status" value="1"/>
</dbReference>
<sequence length="250" mass="29665">MSTTKKAKFMDCMAEFSNIEVNIIEQIEAIQNDIEDIDEKACKEIQIIDYNSRIQRIPFYNKRMPLLEQLPSFWTKTLLNHPRINCMITDSDAKLLEYLFNINIVFLHDEKMSDESTQEEKEYLINYRVELIFRDNPYIQTKLWKQITMDKTKGIVKTYCEIEWKDQKYADSRNTTNTIQGFLDWFIEKKNTGIEDYNSDDVVEVIYQDIWPDPLQYYLSEELEANVISTEVEVKAPKVVKEIPVEPIKA</sequence>
<dbReference type="PANTHER" id="PTHR11875">
    <property type="entry name" value="TESTIS-SPECIFIC Y-ENCODED PROTEIN"/>
    <property type="match status" value="1"/>
</dbReference>
<protein>
    <recommendedName>
        <fullName evidence="5">Nucleosome assembly protein</fullName>
    </recommendedName>
</protein>
<dbReference type="AlphaFoldDB" id="A0A177BB55"/>
<evidence type="ECO:0000313" key="3">
    <source>
        <dbReference type="EMBL" id="OAF70872.1"/>
    </source>
</evidence>
<dbReference type="EMBL" id="LWCA01000103">
    <property type="protein sequence ID" value="OAF70872.1"/>
    <property type="molecule type" value="Genomic_DNA"/>
</dbReference>
<evidence type="ECO:0000256" key="2">
    <source>
        <dbReference type="RuleBase" id="RU003876"/>
    </source>
</evidence>
<dbReference type="GO" id="GO:0006334">
    <property type="term" value="P:nucleosome assembly"/>
    <property type="evidence" value="ECO:0007669"/>
    <property type="project" value="InterPro"/>
</dbReference>
<gene>
    <name evidence="3" type="ORF">A3Q56_01379</name>
</gene>
<evidence type="ECO:0000313" key="4">
    <source>
        <dbReference type="Proteomes" id="UP000078046"/>
    </source>
</evidence>
<evidence type="ECO:0008006" key="5">
    <source>
        <dbReference type="Google" id="ProtNLM"/>
    </source>
</evidence>
<dbReference type="GO" id="GO:0005634">
    <property type="term" value="C:nucleus"/>
    <property type="evidence" value="ECO:0007669"/>
    <property type="project" value="InterPro"/>
</dbReference>
<comment type="similarity">
    <text evidence="1 2">Belongs to the nucleosome assembly protein (NAP) family.</text>
</comment>
<dbReference type="SUPFAM" id="SSF143113">
    <property type="entry name" value="NAP-like"/>
    <property type="match status" value="1"/>
</dbReference>
<reference evidence="3 4" key="1">
    <citation type="submission" date="2016-04" db="EMBL/GenBank/DDBJ databases">
        <title>The genome of Intoshia linei affirms orthonectids as highly simplified spiralians.</title>
        <authorList>
            <person name="Mikhailov K.V."/>
            <person name="Slusarev G.S."/>
            <person name="Nikitin M.A."/>
            <person name="Logacheva M.D."/>
            <person name="Penin A."/>
            <person name="Aleoshin V."/>
            <person name="Panchin Y.V."/>
        </authorList>
    </citation>
    <scope>NUCLEOTIDE SEQUENCE [LARGE SCALE GENOMIC DNA]</scope>
    <source>
        <strain evidence="3">Intl2013</strain>
        <tissue evidence="3">Whole animal</tissue>
    </source>
</reference>
<dbReference type="Proteomes" id="UP000078046">
    <property type="component" value="Unassembled WGS sequence"/>
</dbReference>
<evidence type="ECO:0000256" key="1">
    <source>
        <dbReference type="ARBA" id="ARBA00009947"/>
    </source>
</evidence>
<dbReference type="InterPro" id="IPR002164">
    <property type="entry name" value="NAP_family"/>
</dbReference>
<organism evidence="3 4">
    <name type="scientific">Intoshia linei</name>
    <dbReference type="NCBI Taxonomy" id="1819745"/>
    <lineage>
        <taxon>Eukaryota</taxon>
        <taxon>Metazoa</taxon>
        <taxon>Spiralia</taxon>
        <taxon>Lophotrochozoa</taxon>
        <taxon>Mesozoa</taxon>
        <taxon>Orthonectida</taxon>
        <taxon>Rhopaluridae</taxon>
        <taxon>Intoshia</taxon>
    </lineage>
</organism>
<accession>A0A177BB55</accession>
<comment type="caution">
    <text evidence="3">The sequence shown here is derived from an EMBL/GenBank/DDBJ whole genome shotgun (WGS) entry which is preliminary data.</text>
</comment>
<dbReference type="Gene3D" id="3.30.1120.90">
    <property type="entry name" value="Nucleosome assembly protein"/>
    <property type="match status" value="1"/>
</dbReference>
<dbReference type="Gene3D" id="1.20.5.1500">
    <property type="match status" value="1"/>
</dbReference>
<keyword evidence="4" id="KW-1185">Reference proteome</keyword>
<dbReference type="OrthoDB" id="19419at2759"/>